<dbReference type="Pfam" id="PF04149">
    <property type="entry name" value="DUF397"/>
    <property type="match status" value="1"/>
</dbReference>
<accession>A0ABV3D8V2</accession>
<sequence length="82" mass="8777">MTARAKTDIYHLDLSDAIWLAAPGAAPDDRIEIAHLDGGAVALRNPADPNGTVLRYTAAEWAAFMNGVHDGEFDTPMTGDRP</sequence>
<name>A0ABV3D8V2_9ACTN</name>
<gene>
    <name evidence="2" type="ORF">AB0C36_01515</name>
</gene>
<evidence type="ECO:0000313" key="3">
    <source>
        <dbReference type="Proteomes" id="UP001551482"/>
    </source>
</evidence>
<dbReference type="InterPro" id="IPR007278">
    <property type="entry name" value="DUF397"/>
</dbReference>
<evidence type="ECO:0000259" key="1">
    <source>
        <dbReference type="Pfam" id="PF04149"/>
    </source>
</evidence>
<feature type="domain" description="DUF397" evidence="1">
    <location>
        <begin position="28"/>
        <end position="68"/>
    </location>
</feature>
<reference evidence="2 3" key="1">
    <citation type="submission" date="2024-06" db="EMBL/GenBank/DDBJ databases">
        <title>The Natural Products Discovery Center: Release of the First 8490 Sequenced Strains for Exploring Actinobacteria Biosynthetic Diversity.</title>
        <authorList>
            <person name="Kalkreuter E."/>
            <person name="Kautsar S.A."/>
            <person name="Yang D."/>
            <person name="Bader C.D."/>
            <person name="Teijaro C.N."/>
            <person name="Fluegel L."/>
            <person name="Davis C.M."/>
            <person name="Simpson J.R."/>
            <person name="Lauterbach L."/>
            <person name="Steele A.D."/>
            <person name="Gui C."/>
            <person name="Meng S."/>
            <person name="Li G."/>
            <person name="Viehrig K."/>
            <person name="Ye F."/>
            <person name="Su P."/>
            <person name="Kiefer A.F."/>
            <person name="Nichols A."/>
            <person name="Cepeda A.J."/>
            <person name="Yan W."/>
            <person name="Fan B."/>
            <person name="Jiang Y."/>
            <person name="Adhikari A."/>
            <person name="Zheng C.-J."/>
            <person name="Schuster L."/>
            <person name="Cowan T.M."/>
            <person name="Smanski M.J."/>
            <person name="Chevrette M.G."/>
            <person name="De Carvalho L.P.S."/>
            <person name="Shen B."/>
        </authorList>
    </citation>
    <scope>NUCLEOTIDE SEQUENCE [LARGE SCALE GENOMIC DNA]</scope>
    <source>
        <strain evidence="2 3">NPDC048946</strain>
    </source>
</reference>
<proteinExistence type="predicted"/>
<organism evidence="2 3">
    <name type="scientific">Streptodolium elevatio</name>
    <dbReference type="NCBI Taxonomy" id="3157996"/>
    <lineage>
        <taxon>Bacteria</taxon>
        <taxon>Bacillati</taxon>
        <taxon>Actinomycetota</taxon>
        <taxon>Actinomycetes</taxon>
        <taxon>Kitasatosporales</taxon>
        <taxon>Streptomycetaceae</taxon>
        <taxon>Streptodolium</taxon>
    </lineage>
</organism>
<comment type="caution">
    <text evidence="2">The sequence shown here is derived from an EMBL/GenBank/DDBJ whole genome shotgun (WGS) entry which is preliminary data.</text>
</comment>
<protein>
    <submittedName>
        <fullName evidence="2">DUF397 domain-containing protein</fullName>
    </submittedName>
</protein>
<keyword evidence="3" id="KW-1185">Reference proteome</keyword>
<dbReference type="RefSeq" id="WP_358347550.1">
    <property type="nucleotide sequence ID" value="NZ_JBEZFP010000002.1"/>
</dbReference>
<dbReference type="Proteomes" id="UP001551482">
    <property type="component" value="Unassembled WGS sequence"/>
</dbReference>
<dbReference type="EMBL" id="JBEZFP010000002">
    <property type="protein sequence ID" value="MEU8132166.1"/>
    <property type="molecule type" value="Genomic_DNA"/>
</dbReference>
<evidence type="ECO:0000313" key="2">
    <source>
        <dbReference type="EMBL" id="MEU8132166.1"/>
    </source>
</evidence>